<dbReference type="Pfam" id="PF00528">
    <property type="entry name" value="BPD_transp_1"/>
    <property type="match status" value="1"/>
</dbReference>
<sequence length="281" mass="31818">MYRLYLVPTLLINVVIIFIPAVLTIALAFFRWDGITTPVFIGLQNFQALWFDRVFWTALTNNLIWTGIFLTIPIFMGLLAATLLLIARRGSMFFQVIYFLPMIIATAILARVWQGMIYSPVSGVNGMLQRMGFPTLDPLTQPSTALLGIATVDLWHWWGFLCVIFFAALRQVPQEQIEFARLEGVSFWKILRYVLIPAIWPTITLMMIMTVIWSFLVFDFVYILTQGGPAFSSEVLSTLAYRSAFYDLAVGKAAAVAVVISLFGLVATAFYIRAQAKEFHQ</sequence>
<keyword evidence="2 7" id="KW-0813">Transport</keyword>
<feature type="transmembrane region" description="Helical" evidence="7">
    <location>
        <begin position="7"/>
        <end position="30"/>
    </location>
</feature>
<dbReference type="PROSITE" id="PS50928">
    <property type="entry name" value="ABC_TM1"/>
    <property type="match status" value="1"/>
</dbReference>
<comment type="similarity">
    <text evidence="7">Belongs to the binding-protein-dependent transport system permease family.</text>
</comment>
<evidence type="ECO:0000256" key="5">
    <source>
        <dbReference type="ARBA" id="ARBA00022989"/>
    </source>
</evidence>
<reference evidence="9 10" key="1">
    <citation type="submission" date="2024-06" db="EMBL/GenBank/DDBJ databases">
        <title>Sorghum-associated microbial communities from plants grown in Nebraska, USA.</title>
        <authorList>
            <person name="Schachtman D."/>
        </authorList>
    </citation>
    <scope>NUCLEOTIDE SEQUENCE [LARGE SCALE GENOMIC DNA]</scope>
    <source>
        <strain evidence="9 10">3207</strain>
    </source>
</reference>
<feature type="transmembrane region" description="Helical" evidence="7">
    <location>
        <begin position="145"/>
        <end position="169"/>
    </location>
</feature>
<dbReference type="CDD" id="cd06261">
    <property type="entry name" value="TM_PBP2"/>
    <property type="match status" value="1"/>
</dbReference>
<keyword evidence="3" id="KW-1003">Cell membrane</keyword>
<keyword evidence="6 7" id="KW-0472">Membrane</keyword>
<dbReference type="SUPFAM" id="SSF161098">
    <property type="entry name" value="MetI-like"/>
    <property type="match status" value="1"/>
</dbReference>
<feature type="transmembrane region" description="Helical" evidence="7">
    <location>
        <begin position="93"/>
        <end position="113"/>
    </location>
</feature>
<dbReference type="PANTHER" id="PTHR30193">
    <property type="entry name" value="ABC TRANSPORTER PERMEASE PROTEIN"/>
    <property type="match status" value="1"/>
</dbReference>
<dbReference type="RefSeq" id="WP_354549866.1">
    <property type="nucleotide sequence ID" value="NZ_JBEPSM010000001.1"/>
</dbReference>
<gene>
    <name evidence="9" type="ORF">ABIE08_001437</name>
</gene>
<evidence type="ECO:0000256" key="4">
    <source>
        <dbReference type="ARBA" id="ARBA00022692"/>
    </source>
</evidence>
<keyword evidence="4 7" id="KW-0812">Transmembrane</keyword>
<accession>A0ABV2QWX7</accession>
<feature type="transmembrane region" description="Helical" evidence="7">
    <location>
        <begin position="63"/>
        <end position="86"/>
    </location>
</feature>
<proteinExistence type="inferred from homology"/>
<evidence type="ECO:0000313" key="10">
    <source>
        <dbReference type="Proteomes" id="UP001549321"/>
    </source>
</evidence>
<evidence type="ECO:0000256" key="7">
    <source>
        <dbReference type="RuleBase" id="RU363032"/>
    </source>
</evidence>
<comment type="subcellular location">
    <subcellularLocation>
        <location evidence="1 7">Cell membrane</location>
        <topology evidence="1 7">Multi-pass membrane protein</topology>
    </subcellularLocation>
</comment>
<organism evidence="9 10">
    <name type="scientific">Kaistia defluvii</name>
    <dbReference type="NCBI Taxonomy" id="410841"/>
    <lineage>
        <taxon>Bacteria</taxon>
        <taxon>Pseudomonadati</taxon>
        <taxon>Pseudomonadota</taxon>
        <taxon>Alphaproteobacteria</taxon>
        <taxon>Hyphomicrobiales</taxon>
        <taxon>Kaistiaceae</taxon>
        <taxon>Kaistia</taxon>
    </lineage>
</organism>
<protein>
    <submittedName>
        <fullName evidence="9">Raffinose/stachyose/melibiose transport system permease protein</fullName>
    </submittedName>
</protein>
<keyword evidence="5 7" id="KW-1133">Transmembrane helix</keyword>
<name>A0ABV2QWX7_9HYPH</name>
<feature type="transmembrane region" description="Helical" evidence="7">
    <location>
        <begin position="190"/>
        <end position="216"/>
    </location>
</feature>
<comment type="caution">
    <text evidence="9">The sequence shown here is derived from an EMBL/GenBank/DDBJ whole genome shotgun (WGS) entry which is preliminary data.</text>
</comment>
<dbReference type="PANTHER" id="PTHR30193:SF37">
    <property type="entry name" value="INNER MEMBRANE ABC TRANSPORTER PERMEASE PROTEIN YCJO"/>
    <property type="match status" value="1"/>
</dbReference>
<dbReference type="EMBL" id="JBEPSM010000001">
    <property type="protein sequence ID" value="MET4633524.1"/>
    <property type="molecule type" value="Genomic_DNA"/>
</dbReference>
<evidence type="ECO:0000256" key="1">
    <source>
        <dbReference type="ARBA" id="ARBA00004651"/>
    </source>
</evidence>
<feature type="domain" description="ABC transmembrane type-1" evidence="8">
    <location>
        <begin position="59"/>
        <end position="271"/>
    </location>
</feature>
<dbReference type="InterPro" id="IPR000515">
    <property type="entry name" value="MetI-like"/>
</dbReference>
<evidence type="ECO:0000313" key="9">
    <source>
        <dbReference type="EMBL" id="MET4633524.1"/>
    </source>
</evidence>
<evidence type="ECO:0000256" key="6">
    <source>
        <dbReference type="ARBA" id="ARBA00023136"/>
    </source>
</evidence>
<dbReference type="InterPro" id="IPR035906">
    <property type="entry name" value="MetI-like_sf"/>
</dbReference>
<evidence type="ECO:0000256" key="2">
    <source>
        <dbReference type="ARBA" id="ARBA00022448"/>
    </source>
</evidence>
<dbReference type="InterPro" id="IPR051393">
    <property type="entry name" value="ABC_transporter_permease"/>
</dbReference>
<feature type="transmembrane region" description="Helical" evidence="7">
    <location>
        <begin position="253"/>
        <end position="272"/>
    </location>
</feature>
<evidence type="ECO:0000256" key="3">
    <source>
        <dbReference type="ARBA" id="ARBA00022475"/>
    </source>
</evidence>
<dbReference type="Gene3D" id="1.10.3720.10">
    <property type="entry name" value="MetI-like"/>
    <property type="match status" value="1"/>
</dbReference>
<dbReference type="Proteomes" id="UP001549321">
    <property type="component" value="Unassembled WGS sequence"/>
</dbReference>
<evidence type="ECO:0000259" key="8">
    <source>
        <dbReference type="PROSITE" id="PS50928"/>
    </source>
</evidence>
<keyword evidence="10" id="KW-1185">Reference proteome</keyword>